<proteinExistence type="predicted"/>
<dbReference type="Proteomes" id="UP000189545">
    <property type="component" value="Chromosome"/>
</dbReference>
<dbReference type="OrthoDB" id="329481at2"/>
<evidence type="ECO:0000256" key="1">
    <source>
        <dbReference type="ARBA" id="ARBA00023125"/>
    </source>
</evidence>
<dbReference type="RefSeq" id="WP_077750980.1">
    <property type="nucleotide sequence ID" value="NZ_CP014782.1"/>
</dbReference>
<dbReference type="InterPro" id="IPR009057">
    <property type="entry name" value="Homeodomain-like_sf"/>
</dbReference>
<accession>A0A1S6HJI8</accession>
<dbReference type="KEGG" id="spsw:Sps_00450"/>
<feature type="DNA-binding region" description="H-T-H motif" evidence="2">
    <location>
        <begin position="39"/>
        <end position="58"/>
    </location>
</feature>
<dbReference type="SUPFAM" id="SSF48498">
    <property type="entry name" value="Tetracyclin repressor-like, C-terminal domain"/>
    <property type="match status" value="1"/>
</dbReference>
<name>A0A1S6HJI8_9GAMM</name>
<dbReference type="GO" id="GO:0003677">
    <property type="term" value="F:DNA binding"/>
    <property type="evidence" value="ECO:0007669"/>
    <property type="project" value="UniProtKB-UniRule"/>
</dbReference>
<sequence>MTVKEKTRGRPRGATSQLSAQAIMKMSKSLMREEGKIPSIRKLARCLNVDAMAIYYYFSNKNALLEAITTSLIQEVYQPEAGDLKAREHWKNELSQLCTSYLSLLSHYPGLLETFLSMDTISPAEVFVTRFNIVIEPLNLDSESAKNGLDLLVDYLHGYALALSCNGKDCNGKNSQSTLNMEMIKGPLALYCVALENIMSTSR</sequence>
<dbReference type="Pfam" id="PF00440">
    <property type="entry name" value="TetR_N"/>
    <property type="match status" value="1"/>
</dbReference>
<protein>
    <submittedName>
        <fullName evidence="4">Transcriptional regulator, TetR family</fullName>
    </submittedName>
</protein>
<evidence type="ECO:0000259" key="3">
    <source>
        <dbReference type="PROSITE" id="PS50977"/>
    </source>
</evidence>
<dbReference type="STRING" id="225848.Sps_00450"/>
<reference evidence="4 5" key="1">
    <citation type="submission" date="2016-03" db="EMBL/GenBank/DDBJ databases">
        <title>Complete genome sequence of Shewanella psychrophila WP2, a deep sea bacterium isolated from west Pacific sediment.</title>
        <authorList>
            <person name="Xu G."/>
            <person name="Jian H."/>
        </authorList>
    </citation>
    <scope>NUCLEOTIDE SEQUENCE [LARGE SCALE GENOMIC DNA]</scope>
    <source>
        <strain evidence="4 5">WP2</strain>
    </source>
</reference>
<evidence type="ECO:0000256" key="2">
    <source>
        <dbReference type="PROSITE-ProRule" id="PRU00335"/>
    </source>
</evidence>
<feature type="domain" description="HTH tetR-type" evidence="3">
    <location>
        <begin position="17"/>
        <end position="76"/>
    </location>
</feature>
<dbReference type="InterPro" id="IPR001647">
    <property type="entry name" value="HTH_TetR"/>
</dbReference>
<dbReference type="AlphaFoldDB" id="A0A1S6HJI8"/>
<organism evidence="4 5">
    <name type="scientific">Shewanella psychrophila</name>
    <dbReference type="NCBI Taxonomy" id="225848"/>
    <lineage>
        <taxon>Bacteria</taxon>
        <taxon>Pseudomonadati</taxon>
        <taxon>Pseudomonadota</taxon>
        <taxon>Gammaproteobacteria</taxon>
        <taxon>Alteromonadales</taxon>
        <taxon>Shewanellaceae</taxon>
        <taxon>Shewanella</taxon>
    </lineage>
</organism>
<dbReference type="Gene3D" id="1.10.357.10">
    <property type="entry name" value="Tetracycline Repressor, domain 2"/>
    <property type="match status" value="1"/>
</dbReference>
<dbReference type="PROSITE" id="PS50977">
    <property type="entry name" value="HTH_TETR_2"/>
    <property type="match status" value="1"/>
</dbReference>
<dbReference type="EMBL" id="CP014782">
    <property type="protein sequence ID" value="AQS35654.1"/>
    <property type="molecule type" value="Genomic_DNA"/>
</dbReference>
<keyword evidence="5" id="KW-1185">Reference proteome</keyword>
<dbReference type="InterPro" id="IPR036271">
    <property type="entry name" value="Tet_transcr_reg_TetR-rel_C_sf"/>
</dbReference>
<gene>
    <name evidence="4" type="ORF">Sps_00450</name>
</gene>
<keyword evidence="1 2" id="KW-0238">DNA-binding</keyword>
<evidence type="ECO:0000313" key="4">
    <source>
        <dbReference type="EMBL" id="AQS35654.1"/>
    </source>
</evidence>
<dbReference type="SUPFAM" id="SSF46689">
    <property type="entry name" value="Homeodomain-like"/>
    <property type="match status" value="1"/>
</dbReference>
<evidence type="ECO:0000313" key="5">
    <source>
        <dbReference type="Proteomes" id="UP000189545"/>
    </source>
</evidence>